<dbReference type="Proteomes" id="UP001261666">
    <property type="component" value="Unassembled WGS sequence"/>
</dbReference>
<name>A0ACC6IDN0_9ACTN</name>
<reference evidence="1" key="1">
    <citation type="submission" date="2023-08" db="EMBL/GenBank/DDBJ databases">
        <title>Functional and genomic diversity of the sorghum phyllosphere microbiome.</title>
        <authorList>
            <person name="Shade A."/>
        </authorList>
    </citation>
    <scope>NUCLEOTIDE SEQUENCE</scope>
    <source>
        <strain evidence="1">SORGH_AS_0885</strain>
    </source>
</reference>
<protein>
    <submittedName>
        <fullName evidence="1">DHA1 family inner membrane transport protein</fullName>
    </submittedName>
</protein>
<dbReference type="EMBL" id="JAVIZJ010000001">
    <property type="protein sequence ID" value="MDR6208774.1"/>
    <property type="molecule type" value="Genomic_DNA"/>
</dbReference>
<sequence length="427" mass="42466">MTTSTPVPPTDGAVPPPVAPTGPTGPTGAPVSGARVALAIVALALGSFAIGTTEFVTMGLLPDIAEGIDESIPTTGHIITAYAVGVVVGAPLIVSLGARLPRRELAVGLMLAVALGSAATALASGYLPVMLARLVAGLPHGAYFGVASLIAASLVRPEAQGRAISGVMVGLSVGTVAGVPASTWLGQEVGWRSAYWMVVGVGVVAAVLVLLAVPHTPGDRTATVRRELTALRRPPVLFAFGTGMIGFGGIFAMYSYVAPLLTDETGLAESAVPAFLFVFGVGSVIGSWLAGMLADWNIGRTVVGGFMVSIVALALVVPLAGIPVAVGAIVFTVGMLGSVLAIALQVRLMRAAGDAQMLGAALNHSALNIANGLGAFLGAVVIDAGYGYRAPSVVGAGLAAAGLLVFLVSLAVQRRTASAASAASVPA</sequence>
<keyword evidence="2" id="KW-1185">Reference proteome</keyword>
<proteinExistence type="predicted"/>
<comment type="caution">
    <text evidence="1">The sequence shown here is derived from an EMBL/GenBank/DDBJ whole genome shotgun (WGS) entry which is preliminary data.</text>
</comment>
<evidence type="ECO:0000313" key="1">
    <source>
        <dbReference type="EMBL" id="MDR6208774.1"/>
    </source>
</evidence>
<evidence type="ECO:0000313" key="2">
    <source>
        <dbReference type="Proteomes" id="UP001261666"/>
    </source>
</evidence>
<accession>A0ACC6IDN0</accession>
<gene>
    <name evidence="1" type="ORF">QE364_000462</name>
</gene>
<organism evidence="1 2">
    <name type="scientific">Nocardioides zeae</name>
    <dbReference type="NCBI Taxonomy" id="1457234"/>
    <lineage>
        <taxon>Bacteria</taxon>
        <taxon>Bacillati</taxon>
        <taxon>Actinomycetota</taxon>
        <taxon>Actinomycetes</taxon>
        <taxon>Propionibacteriales</taxon>
        <taxon>Nocardioidaceae</taxon>
        <taxon>Nocardioides</taxon>
    </lineage>
</organism>